<gene>
    <name evidence="1" type="ORF">BTO22_13025</name>
</gene>
<accession>A0A2S7X2P9</accession>
<reference evidence="1 2" key="1">
    <citation type="submission" date="2016-12" db="EMBL/GenBank/DDBJ databases">
        <title>Diversity of luminous bacteria.</title>
        <authorList>
            <person name="Yoshizawa S."/>
            <person name="Kogure K."/>
        </authorList>
    </citation>
    <scope>NUCLEOTIDE SEQUENCE [LARGE SCALE GENOMIC DNA]</scope>
    <source>
        <strain evidence="1 2">ATCC 33715</strain>
    </source>
</reference>
<dbReference type="OrthoDB" id="9768177at2"/>
<organism evidence="1 2">
    <name type="scientific">Aliivibrio sifiae</name>
    <dbReference type="NCBI Taxonomy" id="566293"/>
    <lineage>
        <taxon>Bacteria</taxon>
        <taxon>Pseudomonadati</taxon>
        <taxon>Pseudomonadota</taxon>
        <taxon>Gammaproteobacteria</taxon>
        <taxon>Vibrionales</taxon>
        <taxon>Vibrionaceae</taxon>
        <taxon>Aliivibrio</taxon>
    </lineage>
</organism>
<evidence type="ECO:0000313" key="2">
    <source>
        <dbReference type="Proteomes" id="UP000239263"/>
    </source>
</evidence>
<dbReference type="AlphaFoldDB" id="A0A2S7X2P9"/>
<sequence>MQYPTFDFRQWYQTDLDTMEQVERFLLNKQPDGELFYRGMANYEFVCISTFYRYFISSRELI</sequence>
<proteinExistence type="predicted"/>
<dbReference type="Proteomes" id="UP000239263">
    <property type="component" value="Unassembled WGS sequence"/>
</dbReference>
<dbReference type="RefSeq" id="WP_105055909.1">
    <property type="nucleotide sequence ID" value="NZ_CAWNRT010000002.1"/>
</dbReference>
<dbReference type="EMBL" id="MSCO01000002">
    <property type="protein sequence ID" value="PQJ84452.1"/>
    <property type="molecule type" value="Genomic_DNA"/>
</dbReference>
<name>A0A2S7X2P9_9GAMM</name>
<protein>
    <submittedName>
        <fullName evidence="1">Uncharacterized protein</fullName>
    </submittedName>
</protein>
<evidence type="ECO:0000313" key="1">
    <source>
        <dbReference type="EMBL" id="PQJ84452.1"/>
    </source>
</evidence>
<comment type="caution">
    <text evidence="1">The sequence shown here is derived from an EMBL/GenBank/DDBJ whole genome shotgun (WGS) entry which is preliminary data.</text>
</comment>